<keyword evidence="6" id="KW-1185">Reference proteome</keyword>
<sequence length="344" mass="36206">MTATTTRARAPRALAALAVVPLLALAACSGVSTEAPAAAEEGAASSDGTTESTTSVSDALDVSTSPDQDRLRTTESPEAIALLPDAWKDKDEIVVAISAGSAPPLGFLADDDETPIGNETDIAQLVADALGKDLRLEVKAWADWPLALGSGDVDAVISNVTVTEERKETIDFSTYRNDELGWLVGADSDITSITKREDIAGKVVAVGSGTNQEKIVLEWDRLNQEDGLEPIQGPEYYEQFSDVLLALQSGRIETYVGPNASLAYQAAISPQDFSVVGTLNGGWPDTAQIAVATKKGNEAAPAITAAINHAIEDGTYLEVLQRWGLESEAVEESQTNPPGLPKTE</sequence>
<evidence type="ECO:0000313" key="6">
    <source>
        <dbReference type="Proteomes" id="UP000451354"/>
    </source>
</evidence>
<evidence type="ECO:0000256" key="2">
    <source>
        <dbReference type="SAM" id="MobiDB-lite"/>
    </source>
</evidence>
<dbReference type="Proteomes" id="UP000451354">
    <property type="component" value="Chromosome"/>
</dbReference>
<dbReference type="AlphaFoldDB" id="A0A6M5UM31"/>
<keyword evidence="1 3" id="KW-0732">Signal</keyword>
<dbReference type="SMART" id="SM00062">
    <property type="entry name" value="PBPb"/>
    <property type="match status" value="1"/>
</dbReference>
<feature type="compositionally biased region" description="Polar residues" evidence="2">
    <location>
        <begin position="46"/>
        <end position="66"/>
    </location>
</feature>
<gene>
    <name evidence="5" type="ORF">FIC82_018775</name>
</gene>
<dbReference type="Pfam" id="PF00497">
    <property type="entry name" value="SBP_bac_3"/>
    <property type="match status" value="1"/>
</dbReference>
<feature type="signal peptide" evidence="3">
    <location>
        <begin position="1"/>
        <end position="26"/>
    </location>
</feature>
<evidence type="ECO:0000256" key="3">
    <source>
        <dbReference type="SAM" id="SignalP"/>
    </source>
</evidence>
<feature type="domain" description="Solute-binding protein family 3/N-terminal" evidence="4">
    <location>
        <begin position="92"/>
        <end position="327"/>
    </location>
</feature>
<proteinExistence type="predicted"/>
<evidence type="ECO:0000313" key="5">
    <source>
        <dbReference type="EMBL" id="QJW37909.1"/>
    </source>
</evidence>
<dbReference type="Gene3D" id="3.40.190.10">
    <property type="entry name" value="Periplasmic binding protein-like II"/>
    <property type="match status" value="2"/>
</dbReference>
<dbReference type="PANTHER" id="PTHR35936">
    <property type="entry name" value="MEMBRANE-BOUND LYTIC MUREIN TRANSGLYCOSYLASE F"/>
    <property type="match status" value="1"/>
</dbReference>
<dbReference type="InterPro" id="IPR001638">
    <property type="entry name" value="Solute-binding_3/MltF_N"/>
</dbReference>
<dbReference type="KEGG" id="cprt:FIC82_018775"/>
<protein>
    <submittedName>
        <fullName evidence="5">ABC transporter substrate-binding protein</fullName>
    </submittedName>
</protein>
<dbReference type="PANTHER" id="PTHR35936:SF17">
    <property type="entry name" value="ARGININE-BINDING EXTRACELLULAR PROTEIN ARTP"/>
    <property type="match status" value="1"/>
</dbReference>
<feature type="compositionally biased region" description="Low complexity" evidence="2">
    <location>
        <begin position="35"/>
        <end position="44"/>
    </location>
</feature>
<evidence type="ECO:0000259" key="4">
    <source>
        <dbReference type="SMART" id="SM00062"/>
    </source>
</evidence>
<feature type="region of interest" description="Disordered" evidence="2">
    <location>
        <begin position="35"/>
        <end position="77"/>
    </location>
</feature>
<accession>A0A6M5UM31</accession>
<dbReference type="SUPFAM" id="SSF53850">
    <property type="entry name" value="Periplasmic binding protein-like II"/>
    <property type="match status" value="1"/>
</dbReference>
<feature type="chain" id="PRO_5039062428" evidence="3">
    <location>
        <begin position="27"/>
        <end position="344"/>
    </location>
</feature>
<name>A0A6M5UM31_9MICO</name>
<dbReference type="RefSeq" id="WP_168732108.1">
    <property type="nucleotide sequence ID" value="NZ_CP052757.1"/>
</dbReference>
<evidence type="ECO:0000256" key="1">
    <source>
        <dbReference type="ARBA" id="ARBA00022729"/>
    </source>
</evidence>
<reference evidence="6" key="1">
    <citation type="journal article" date="2022" name="Int. J. Syst. Evol. Microbiol.">
        <title>Cellulosimicrobium protaetiae sp. nov., isolated from the gut of the larva of Protaetia brevitarsis seulensis.</title>
        <authorList>
            <person name="Le Han H."/>
            <person name="Nguyen T.T.H."/>
            <person name="Li Z."/>
            <person name="Shin N.R."/>
            <person name="Kim S.G."/>
        </authorList>
    </citation>
    <scope>NUCLEOTIDE SEQUENCE [LARGE SCALE GENOMIC DNA]</scope>
    <source>
        <strain evidence="6">BI34</strain>
    </source>
</reference>
<dbReference type="EMBL" id="CP052757">
    <property type="protein sequence ID" value="QJW37909.1"/>
    <property type="molecule type" value="Genomic_DNA"/>
</dbReference>
<organism evidence="5 6">
    <name type="scientific">Cellulosimicrobium protaetiae</name>
    <dbReference type="NCBI Taxonomy" id="2587808"/>
    <lineage>
        <taxon>Bacteria</taxon>
        <taxon>Bacillati</taxon>
        <taxon>Actinomycetota</taxon>
        <taxon>Actinomycetes</taxon>
        <taxon>Micrococcales</taxon>
        <taxon>Promicromonosporaceae</taxon>
        <taxon>Cellulosimicrobium</taxon>
    </lineage>
</organism>
<dbReference type="PROSITE" id="PS51257">
    <property type="entry name" value="PROKAR_LIPOPROTEIN"/>
    <property type="match status" value="1"/>
</dbReference>
<dbReference type="CDD" id="cd01004">
    <property type="entry name" value="PBP2_MidA_like"/>
    <property type="match status" value="1"/>
</dbReference>